<dbReference type="EC" id="4.98.1.1" evidence="7"/>
<keyword evidence="3 7" id="KW-0350">Heme biosynthesis</keyword>
<organism evidence="9 10">
    <name type="scientific">Ohtaekwangia kribbensis</name>
    <dbReference type="NCBI Taxonomy" id="688913"/>
    <lineage>
        <taxon>Bacteria</taxon>
        <taxon>Pseudomonadati</taxon>
        <taxon>Bacteroidota</taxon>
        <taxon>Cytophagia</taxon>
        <taxon>Cytophagales</taxon>
        <taxon>Fulvivirgaceae</taxon>
        <taxon>Ohtaekwangia</taxon>
    </lineage>
</organism>
<evidence type="ECO:0000256" key="7">
    <source>
        <dbReference type="HAMAP-Rule" id="MF_00323"/>
    </source>
</evidence>
<dbReference type="InterPro" id="IPR001015">
    <property type="entry name" value="Ferrochelatase"/>
</dbReference>
<keyword evidence="4 7" id="KW-0456">Lyase</keyword>
<protein>
    <recommendedName>
        <fullName evidence="7">Ferrochelatase</fullName>
        <ecNumber evidence="7">4.98.1.1</ecNumber>
    </recommendedName>
    <alternativeName>
        <fullName evidence="7">Heme synthase</fullName>
    </alternativeName>
    <alternativeName>
        <fullName evidence="7">Protoheme ferro-lyase</fullName>
    </alternativeName>
</protein>
<feature type="binding site" evidence="7">
    <location>
        <position position="192"/>
    </location>
    <ligand>
        <name>Fe(2+)</name>
        <dbReference type="ChEBI" id="CHEBI:29033"/>
    </ligand>
</feature>
<feature type="binding site" evidence="7">
    <location>
        <position position="295"/>
    </location>
    <ligand>
        <name>Fe(2+)</name>
        <dbReference type="ChEBI" id="CHEBI:29033"/>
    </ligand>
</feature>
<comment type="catalytic activity">
    <reaction evidence="6">
        <text>Fe-coproporphyrin III + 2 H(+) = coproporphyrin III + Fe(2+)</text>
        <dbReference type="Rhea" id="RHEA:49572"/>
        <dbReference type="ChEBI" id="CHEBI:15378"/>
        <dbReference type="ChEBI" id="CHEBI:29033"/>
        <dbReference type="ChEBI" id="CHEBI:68438"/>
        <dbReference type="ChEBI" id="CHEBI:131725"/>
        <dbReference type="EC" id="4.99.1.9"/>
    </reaction>
    <physiologicalReaction direction="right-to-left" evidence="6">
        <dbReference type="Rhea" id="RHEA:49574"/>
    </physiologicalReaction>
</comment>
<name>A0ABW3K038_9BACT</name>
<evidence type="ECO:0000256" key="8">
    <source>
        <dbReference type="RuleBase" id="RU004185"/>
    </source>
</evidence>
<accession>A0ABW3K038</accession>
<dbReference type="Pfam" id="PF00762">
    <property type="entry name" value="Ferrochelatase"/>
    <property type="match status" value="1"/>
</dbReference>
<dbReference type="HAMAP" id="MF_00323">
    <property type="entry name" value="Ferrochelatase"/>
    <property type="match status" value="1"/>
</dbReference>
<evidence type="ECO:0000313" key="10">
    <source>
        <dbReference type="Proteomes" id="UP001597112"/>
    </source>
</evidence>
<keyword evidence="2 7" id="KW-0408">Iron</keyword>
<keyword evidence="7" id="KW-0479">Metal-binding</keyword>
<dbReference type="RefSeq" id="WP_377578425.1">
    <property type="nucleotide sequence ID" value="NZ_JBHTKA010000002.1"/>
</dbReference>
<comment type="similarity">
    <text evidence="1 7 8">Belongs to the ferrochelatase family.</text>
</comment>
<comment type="caution">
    <text evidence="9">The sequence shown here is derived from an EMBL/GenBank/DDBJ whole genome shotgun (WGS) entry which is preliminary data.</text>
</comment>
<dbReference type="Proteomes" id="UP001597112">
    <property type="component" value="Unassembled WGS sequence"/>
</dbReference>
<keyword evidence="5 7" id="KW-0627">Porphyrin biosynthesis</keyword>
<evidence type="ECO:0000256" key="2">
    <source>
        <dbReference type="ARBA" id="ARBA00023004"/>
    </source>
</evidence>
<dbReference type="NCBIfam" id="TIGR00109">
    <property type="entry name" value="hemH"/>
    <property type="match status" value="1"/>
</dbReference>
<comment type="subcellular location">
    <subcellularLocation>
        <location evidence="7">Cytoplasm</location>
    </subcellularLocation>
</comment>
<evidence type="ECO:0000256" key="6">
    <source>
        <dbReference type="ARBA" id="ARBA00024536"/>
    </source>
</evidence>
<evidence type="ECO:0000313" key="9">
    <source>
        <dbReference type="EMBL" id="MFD0999602.1"/>
    </source>
</evidence>
<dbReference type="CDD" id="cd00419">
    <property type="entry name" value="Ferrochelatase_C"/>
    <property type="match status" value="1"/>
</dbReference>
<reference evidence="10" key="1">
    <citation type="journal article" date="2019" name="Int. J. Syst. Evol. Microbiol.">
        <title>The Global Catalogue of Microorganisms (GCM) 10K type strain sequencing project: providing services to taxonomists for standard genome sequencing and annotation.</title>
        <authorList>
            <consortium name="The Broad Institute Genomics Platform"/>
            <consortium name="The Broad Institute Genome Sequencing Center for Infectious Disease"/>
            <person name="Wu L."/>
            <person name="Ma J."/>
        </authorList>
    </citation>
    <scope>NUCLEOTIDE SEQUENCE [LARGE SCALE GENOMIC DNA]</scope>
    <source>
        <strain evidence="10">CCUG 58938</strain>
    </source>
</reference>
<evidence type="ECO:0000256" key="5">
    <source>
        <dbReference type="ARBA" id="ARBA00023244"/>
    </source>
</evidence>
<proteinExistence type="inferred from homology"/>
<evidence type="ECO:0000256" key="4">
    <source>
        <dbReference type="ARBA" id="ARBA00023239"/>
    </source>
</evidence>
<comment type="pathway">
    <text evidence="7">Porphyrin-containing compound metabolism; protoheme biosynthesis; protoheme from protoporphyrin-IX: step 1/1.</text>
</comment>
<keyword evidence="10" id="KW-1185">Reference proteome</keyword>
<dbReference type="PANTHER" id="PTHR11108">
    <property type="entry name" value="FERROCHELATASE"/>
    <property type="match status" value="1"/>
</dbReference>
<keyword evidence="7" id="KW-0963">Cytoplasm</keyword>
<comment type="catalytic activity">
    <reaction evidence="7">
        <text>heme b + 2 H(+) = protoporphyrin IX + Fe(2+)</text>
        <dbReference type="Rhea" id="RHEA:22584"/>
        <dbReference type="ChEBI" id="CHEBI:15378"/>
        <dbReference type="ChEBI" id="CHEBI:29033"/>
        <dbReference type="ChEBI" id="CHEBI:57306"/>
        <dbReference type="ChEBI" id="CHEBI:60344"/>
        <dbReference type="EC" id="4.98.1.1"/>
    </reaction>
</comment>
<evidence type="ECO:0000256" key="3">
    <source>
        <dbReference type="ARBA" id="ARBA00023133"/>
    </source>
</evidence>
<dbReference type="SUPFAM" id="SSF53800">
    <property type="entry name" value="Chelatase"/>
    <property type="match status" value="1"/>
</dbReference>
<gene>
    <name evidence="7 9" type="primary">hemH</name>
    <name evidence="9" type="ORF">ACFQ21_09805</name>
</gene>
<dbReference type="InterPro" id="IPR033659">
    <property type="entry name" value="Ferrochelatase_N"/>
</dbReference>
<dbReference type="InterPro" id="IPR033644">
    <property type="entry name" value="Ferrochelatase_C"/>
</dbReference>
<dbReference type="CDD" id="cd03411">
    <property type="entry name" value="Ferrochelatase_N"/>
    <property type="match status" value="1"/>
</dbReference>
<dbReference type="Gene3D" id="3.40.50.1400">
    <property type="match status" value="2"/>
</dbReference>
<evidence type="ECO:0000256" key="1">
    <source>
        <dbReference type="ARBA" id="ARBA00007718"/>
    </source>
</evidence>
<comment type="function">
    <text evidence="7">Catalyzes the ferrous insertion into protoporphyrin IX.</text>
</comment>
<dbReference type="PANTHER" id="PTHR11108:SF1">
    <property type="entry name" value="FERROCHELATASE, MITOCHONDRIAL"/>
    <property type="match status" value="1"/>
</dbReference>
<dbReference type="EMBL" id="JBHTKA010000002">
    <property type="protein sequence ID" value="MFD0999602.1"/>
    <property type="molecule type" value="Genomic_DNA"/>
</dbReference>
<sequence length="361" mass="40612">MNKKAILLVNLGSPLSPKVGDVRRYLRQFLMDGRVINKSYLFRWMLVNLVIAPFRSRKSAKAYRAIWSGNSFPLIRTGHEVAAKLQLALGDEYEVYLAMRYQQPSIESILTEIQSKGFSSIKVIPLFPQYASATSGSVVQEVMRIVSRWAVIPKITFVDKFYDAPLFSKAFTSIAKSHTNIATYDAFIFSYHGIPKSQLGAGTRDHVCLNTLCEYCERITADNEYCYRAQCVRTTQRIARALRLPVARAVTSFQSRLGREEWTGPYTHDVIDAFGMQGKKKILVFSPAFVADCLETTIEIGEEYKDMFHQQYGGTLDLVPSLNTNPVWIQLLRELAIDAAIPTSAAGSKIVPLTKLDISLN</sequence>